<sequence>MKLRGVNEVAVNVGTVITRLNQEFESQKVIFWYDDNAEFNESIPEIESNIDATVWQLHKSEQFKTKLFLEEHRDTKYLIYAPFAKPAIEQNLLTDIEKYSGSFTADIYQLTLHDAGLPIEQLQFVKEHFKFFKSQERIKAFQKYRDARVNQTPEFGVIATILKLNRLQLNEILFKLFNGGLDGNKYLSEFQKYGVSEFFWKLMNREFGYVTEENSLVHLLTALFLNYTYAEMEVDFPKELENFKMEQISNVVAFMSDFSDSYGAHEDFEKYAAEIWDKANLQKHLRKVSQEALQKINFFAGVDQMILTTIIERIQANDLNARLGGKELGEICAQRGEKSKHRNAEYQLLEIGLKVLQANFVPYDSMENAIARYITSEYQVDTLYRQFVSLYVKVGDTDTYQAVKVLVERQYINQHLNPSIQSWNDCFDYDLIPRSKRQLNFYRHQVAPETNRVVVIISDALRFELAKDLQDRLEQNDRISTSMDYLLTNLPSVTYMGMPSLLPHRQVELMEDKKILLVNGQPADNREKREKILQEHNEDSVAYQLDDLKKLSSTQLKQKFANQKVVYVYHNQVDAVGDNAKNEDEVFKASAEAISEIDKLIESLRTINVAHVIVTADHGYIYREEKLSETDKIDLESTQPVMKSLRYAITAEKIDEIGVGCVPLSTVLGNDDPRYVYYPKSANVFKASGSNNYVHGGSSLQEMVVPVLDVKTSSNKSQAEYVELKLGNSSKRVTGLTVPIPLIQTAPISDKVLPADYRIYFIDDQGNLISNQKTVKVNSTANDVGKQQQQIQLTLRSQTYDRSKAYQLVIENTDSGEKTFEKFAFDITISNDFGFDF</sequence>
<gene>
    <name evidence="1" type="ORF">LPAF129_06810</name>
</gene>
<dbReference type="NCBIfam" id="TIGR02687">
    <property type="entry name" value="BREX-1 system phosphatase PglZ type A"/>
    <property type="match status" value="1"/>
</dbReference>
<proteinExistence type="predicted"/>
<dbReference type="InterPro" id="IPR017850">
    <property type="entry name" value="Alkaline_phosphatase_core_sf"/>
</dbReference>
<reference evidence="1" key="1">
    <citation type="journal article" date="2022" name="Int. J. Syst. Evol. Microbiol.">
        <title>A novel species of lactic acid bacteria, Ligilactobacillus pabuli sp. nov., isolated from alfalfa silage.</title>
        <authorList>
            <person name="Tohno M."/>
            <person name="Tanizawa Y."/>
            <person name="Sawada H."/>
            <person name="Sakamoto M."/>
            <person name="Ohkuma M."/>
            <person name="Kobayashi H."/>
        </authorList>
    </citation>
    <scope>NUCLEOTIDE SEQUENCE</scope>
    <source>
        <strain evidence="1">AF129</strain>
    </source>
</reference>
<name>A0ABQ5JJU4_9LACO</name>
<dbReference type="InterPro" id="IPR014060">
    <property type="entry name" value="PglZ"/>
</dbReference>
<keyword evidence="2" id="KW-1185">Reference proteome</keyword>
<dbReference type="Proteomes" id="UP001055149">
    <property type="component" value="Unassembled WGS sequence"/>
</dbReference>
<dbReference type="SUPFAM" id="SSF53649">
    <property type="entry name" value="Alkaline phosphatase-like"/>
    <property type="match status" value="1"/>
</dbReference>
<protein>
    <submittedName>
        <fullName evidence="1">DNA repair protein</fullName>
    </submittedName>
</protein>
<dbReference type="EMBL" id="BQXH01000004">
    <property type="protein sequence ID" value="GKS80996.1"/>
    <property type="molecule type" value="Genomic_DNA"/>
</dbReference>
<organism evidence="1 2">
    <name type="scientific">Ligilactobacillus pabuli</name>
    <dbReference type="NCBI Taxonomy" id="2886039"/>
    <lineage>
        <taxon>Bacteria</taxon>
        <taxon>Bacillati</taxon>
        <taxon>Bacillota</taxon>
        <taxon>Bacilli</taxon>
        <taxon>Lactobacillales</taxon>
        <taxon>Lactobacillaceae</taxon>
        <taxon>Ligilactobacillus</taxon>
    </lineage>
</organism>
<evidence type="ECO:0000313" key="2">
    <source>
        <dbReference type="Proteomes" id="UP001055149"/>
    </source>
</evidence>
<evidence type="ECO:0000313" key="1">
    <source>
        <dbReference type="EMBL" id="GKS80996.1"/>
    </source>
</evidence>
<comment type="caution">
    <text evidence="1">The sequence shown here is derived from an EMBL/GenBank/DDBJ whole genome shotgun (WGS) entry which is preliminary data.</text>
</comment>
<dbReference type="Pfam" id="PF08665">
    <property type="entry name" value="PglZ"/>
    <property type="match status" value="1"/>
</dbReference>
<accession>A0ABQ5JJU4</accession>